<proteinExistence type="predicted"/>
<feature type="compositionally biased region" description="Basic and acidic residues" evidence="2">
    <location>
        <begin position="102"/>
        <end position="117"/>
    </location>
</feature>
<feature type="compositionally biased region" description="Basic and acidic residues" evidence="2">
    <location>
        <begin position="78"/>
        <end position="94"/>
    </location>
</feature>
<evidence type="ECO:0000256" key="1">
    <source>
        <dbReference type="ARBA" id="ARBA00022884"/>
    </source>
</evidence>
<evidence type="ECO:0000259" key="3">
    <source>
        <dbReference type="PROSITE" id="PS50102"/>
    </source>
</evidence>
<feature type="region of interest" description="Disordered" evidence="2">
    <location>
        <begin position="70"/>
        <end position="117"/>
    </location>
</feature>
<evidence type="ECO:0000313" key="5">
    <source>
        <dbReference type="Proteomes" id="UP000034799"/>
    </source>
</evidence>
<dbReference type="Pfam" id="PF00076">
    <property type="entry name" value="RRM_1"/>
    <property type="match status" value="1"/>
</dbReference>
<dbReference type="SUPFAM" id="SSF54928">
    <property type="entry name" value="RNA-binding domain, RBD"/>
    <property type="match status" value="1"/>
</dbReference>
<comment type="caution">
    <text evidence="4">The sequence shown here is derived from an EMBL/GenBank/DDBJ whole genome shotgun (WGS) entry which is preliminary data.</text>
</comment>
<dbReference type="InterPro" id="IPR012677">
    <property type="entry name" value="Nucleotide-bd_a/b_plait_sf"/>
</dbReference>
<protein>
    <submittedName>
        <fullName evidence="4">RNA recognition motif-containing protein</fullName>
    </submittedName>
</protein>
<dbReference type="EMBL" id="LBWK01000001">
    <property type="protein sequence ID" value="KKR06376.1"/>
    <property type="molecule type" value="Genomic_DNA"/>
</dbReference>
<gene>
    <name evidence="4" type="ORF">UT34_C0001G0416</name>
</gene>
<organism evidence="4 5">
    <name type="scientific">candidate division WS6 bacterium GW2011_GWF2_39_15</name>
    <dbReference type="NCBI Taxonomy" id="1619100"/>
    <lineage>
        <taxon>Bacteria</taxon>
        <taxon>Candidatus Dojkabacteria</taxon>
    </lineage>
</organism>
<sequence>MKLYLGNLPYTVTAEDLKALFADYGEIEEAVVIMDKFSGRSKGFGFVTLASDEMARKAIEELNGKDLQGRSIVVNESRPMEERPRRSGGFDRNNRGGGFGGGRRDFGGNRDDRRSSF</sequence>
<accession>A0A0G0N0L2</accession>
<dbReference type="GO" id="GO:0003723">
    <property type="term" value="F:RNA binding"/>
    <property type="evidence" value="ECO:0007669"/>
    <property type="project" value="UniProtKB-KW"/>
</dbReference>
<keyword evidence="1" id="KW-0694">RNA-binding</keyword>
<dbReference type="PANTHER" id="PTHR48027">
    <property type="entry name" value="HETEROGENEOUS NUCLEAR RIBONUCLEOPROTEIN 87F-RELATED"/>
    <property type="match status" value="1"/>
</dbReference>
<dbReference type="Proteomes" id="UP000034799">
    <property type="component" value="Unassembled WGS sequence"/>
</dbReference>
<dbReference type="InterPro" id="IPR035979">
    <property type="entry name" value="RBD_domain_sf"/>
</dbReference>
<dbReference type="CDD" id="cd21608">
    <property type="entry name" value="RRM2_NsCP33_like"/>
    <property type="match status" value="1"/>
</dbReference>
<dbReference type="InterPro" id="IPR000504">
    <property type="entry name" value="RRM_dom"/>
</dbReference>
<feature type="domain" description="RRM" evidence="3">
    <location>
        <begin position="1"/>
        <end position="79"/>
    </location>
</feature>
<dbReference type="Gene3D" id="3.30.70.330">
    <property type="match status" value="1"/>
</dbReference>
<dbReference type="InterPro" id="IPR052462">
    <property type="entry name" value="SLIRP/GR-RBP-like"/>
</dbReference>
<evidence type="ECO:0000256" key="2">
    <source>
        <dbReference type="SAM" id="MobiDB-lite"/>
    </source>
</evidence>
<dbReference type="PROSITE" id="PS50102">
    <property type="entry name" value="RRM"/>
    <property type="match status" value="1"/>
</dbReference>
<dbReference type="STRING" id="1619100.UT34_C0001G0416"/>
<dbReference type="InterPro" id="IPR048289">
    <property type="entry name" value="RRM2_NsCP33-like"/>
</dbReference>
<dbReference type="AlphaFoldDB" id="A0A0G0N0L2"/>
<reference evidence="4 5" key="1">
    <citation type="journal article" date="2015" name="Nature">
        <title>rRNA introns, odd ribosomes, and small enigmatic genomes across a large radiation of phyla.</title>
        <authorList>
            <person name="Brown C.T."/>
            <person name="Hug L.A."/>
            <person name="Thomas B.C."/>
            <person name="Sharon I."/>
            <person name="Castelle C.J."/>
            <person name="Singh A."/>
            <person name="Wilkins M.J."/>
            <person name="Williams K.H."/>
            <person name="Banfield J.F."/>
        </authorList>
    </citation>
    <scope>NUCLEOTIDE SEQUENCE [LARGE SCALE GENOMIC DNA]</scope>
</reference>
<evidence type="ECO:0000313" key="4">
    <source>
        <dbReference type="EMBL" id="KKR06376.1"/>
    </source>
</evidence>
<name>A0A0G0N0L2_9BACT</name>
<dbReference type="SMART" id="SM00360">
    <property type="entry name" value="RRM"/>
    <property type="match status" value="1"/>
</dbReference>